<dbReference type="InterPro" id="IPR056953">
    <property type="entry name" value="CUT_N"/>
</dbReference>
<dbReference type="InterPro" id="IPR002035">
    <property type="entry name" value="VWF_A"/>
</dbReference>
<keyword evidence="11" id="KW-1185">Reference proteome</keyword>
<sequence length="502" mass="56568">MSIMKQKTILRTAKNQMQISTLGQNTCTTNKADVIFLIDSSTSVDRENFTKLLRVISGTVQLMNVGANETRIGVTKFTGSPVTEFSLNDFDNRKKILEALLNVRYVAGVTHLGAAIQYVTDKEFIHSKGDRADVANVMAIMSDGLTQDDVIQPSAIARTKRIDFVAVAIGKFYGKEQLMDITGGRKDRILRFQRVNTTVDMSQQLHDAIMKSVQEQCSQNTTFWETFTTATERAITSSTWGPHTPSPQHADIMTNCKDGSMEVTISKTPPYRGWLLVKGHQKKKGCFWDYTNNKQSNIHTTIDYSTCQAERRRSTNPDGVFVSMTIMLLKHPLLFQHVDRAYRLQCFYGGKETFVNRELQIEELTTIKTLEKAVEKPDCVYTIRRDTVNGPIVKFATLGMDIVHRWECESAEHDGENVYAMHVHSCYIKSETQEQVMVIDENGCPVKHSPIQKISYSPNQLLVSAKAPVVTLPDAGAIQFNCQVSLCLRQEESCLQLTVRNL</sequence>
<accession>A0A077Z0Q4</accession>
<evidence type="ECO:0000256" key="7">
    <source>
        <dbReference type="ARBA" id="ARBA00023136"/>
    </source>
</evidence>
<dbReference type="SUPFAM" id="SSF53300">
    <property type="entry name" value="vWA-like"/>
    <property type="match status" value="1"/>
</dbReference>
<dbReference type="InterPro" id="IPR036465">
    <property type="entry name" value="vWFA_dom_sf"/>
</dbReference>
<proteinExistence type="predicted"/>
<reference evidence="10" key="2">
    <citation type="submission" date="2014-03" db="EMBL/GenBank/DDBJ databases">
        <title>The whipworm genome and dual-species transcriptomics of an intimate host-pathogen interaction.</title>
        <authorList>
            <person name="Foth B.J."/>
            <person name="Tsai I.J."/>
            <person name="Reid A.J."/>
            <person name="Bancroft A.J."/>
            <person name="Nichol S."/>
            <person name="Tracey A."/>
            <person name="Holroyd N."/>
            <person name="Cotton J.A."/>
            <person name="Stanley E.J."/>
            <person name="Zarowiecki M."/>
            <person name="Liu J.Z."/>
            <person name="Huckvale T."/>
            <person name="Cooper P.J."/>
            <person name="Grencis R.K."/>
            <person name="Berriman M."/>
        </authorList>
    </citation>
    <scope>NUCLEOTIDE SEQUENCE [LARGE SCALE GENOMIC DNA]</scope>
</reference>
<dbReference type="PROSITE" id="PS50234">
    <property type="entry name" value="VWFA"/>
    <property type="match status" value="1"/>
</dbReference>
<dbReference type="SMART" id="SM00327">
    <property type="entry name" value="VWA"/>
    <property type="match status" value="1"/>
</dbReference>
<dbReference type="SMART" id="SM00241">
    <property type="entry name" value="ZP"/>
    <property type="match status" value="1"/>
</dbReference>
<feature type="domain" description="VWFA" evidence="8">
    <location>
        <begin position="33"/>
        <end position="213"/>
    </location>
</feature>
<dbReference type="InterPro" id="IPR051962">
    <property type="entry name" value="Cuticlin"/>
</dbReference>
<name>A0A077Z0Q4_TRITR</name>
<protein>
    <submittedName>
        <fullName evidence="10">VWA and Zona pellucida domain containing protein</fullName>
    </submittedName>
</protein>
<evidence type="ECO:0000256" key="3">
    <source>
        <dbReference type="ARBA" id="ARBA00022475"/>
    </source>
</evidence>
<comment type="subcellular location">
    <subcellularLocation>
        <location evidence="1">Cell membrane</location>
        <topology evidence="1">Single-pass type I membrane protein</topology>
    </subcellularLocation>
</comment>
<evidence type="ECO:0000256" key="6">
    <source>
        <dbReference type="ARBA" id="ARBA00022989"/>
    </source>
</evidence>
<dbReference type="GO" id="GO:0005886">
    <property type="term" value="C:plasma membrane"/>
    <property type="evidence" value="ECO:0007669"/>
    <property type="project" value="UniProtKB-SubCell"/>
</dbReference>
<dbReference type="InterPro" id="IPR001507">
    <property type="entry name" value="ZP_dom"/>
</dbReference>
<dbReference type="InterPro" id="IPR057475">
    <property type="entry name" value="CUT_C"/>
</dbReference>
<dbReference type="PRINTS" id="PR00453">
    <property type="entry name" value="VWFADOMAIN"/>
</dbReference>
<keyword evidence="3" id="KW-1003">Cell membrane</keyword>
<gene>
    <name evidence="10" type="ORF">TTRE_0000155201</name>
</gene>
<dbReference type="GO" id="GO:0042302">
    <property type="term" value="F:structural constituent of cuticle"/>
    <property type="evidence" value="ECO:0007669"/>
    <property type="project" value="UniProtKB-KW"/>
</dbReference>
<keyword evidence="2" id="KW-0193">Cuticle</keyword>
<evidence type="ECO:0000259" key="9">
    <source>
        <dbReference type="PROSITE" id="PS51034"/>
    </source>
</evidence>
<dbReference type="PROSITE" id="PS51034">
    <property type="entry name" value="ZP_2"/>
    <property type="match status" value="1"/>
</dbReference>
<organism evidence="10 11">
    <name type="scientific">Trichuris trichiura</name>
    <name type="common">Whipworm</name>
    <name type="synonym">Trichocephalus trichiurus</name>
    <dbReference type="NCBI Taxonomy" id="36087"/>
    <lineage>
        <taxon>Eukaryota</taxon>
        <taxon>Metazoa</taxon>
        <taxon>Ecdysozoa</taxon>
        <taxon>Nematoda</taxon>
        <taxon>Enoplea</taxon>
        <taxon>Dorylaimia</taxon>
        <taxon>Trichinellida</taxon>
        <taxon>Trichuridae</taxon>
        <taxon>Trichuris</taxon>
    </lineage>
</organism>
<dbReference type="Gene3D" id="3.40.50.410">
    <property type="entry name" value="von Willebrand factor, type A domain"/>
    <property type="match status" value="1"/>
</dbReference>
<dbReference type="PANTHER" id="PTHR22907:SF40">
    <property type="entry name" value="TRANSMEMBRANE PROTEIN-RELATED"/>
    <property type="match status" value="1"/>
</dbReference>
<dbReference type="OrthoDB" id="10256829at2759"/>
<evidence type="ECO:0000256" key="1">
    <source>
        <dbReference type="ARBA" id="ARBA00004251"/>
    </source>
</evidence>
<dbReference type="AlphaFoldDB" id="A0A077Z0Q4"/>
<evidence type="ECO:0000313" key="11">
    <source>
        <dbReference type="Proteomes" id="UP000030665"/>
    </source>
</evidence>
<dbReference type="PANTHER" id="PTHR22907">
    <property type="entry name" value="GH04558P"/>
    <property type="match status" value="1"/>
</dbReference>
<keyword evidence="6" id="KW-1133">Transmembrane helix</keyword>
<evidence type="ECO:0000313" key="10">
    <source>
        <dbReference type="EMBL" id="CDW53288.1"/>
    </source>
</evidence>
<evidence type="ECO:0000256" key="5">
    <source>
        <dbReference type="ARBA" id="ARBA00022729"/>
    </source>
</evidence>
<dbReference type="Pfam" id="PF00092">
    <property type="entry name" value="VWA"/>
    <property type="match status" value="1"/>
</dbReference>
<keyword evidence="4" id="KW-0812">Transmembrane</keyword>
<dbReference type="Proteomes" id="UP000030665">
    <property type="component" value="Unassembled WGS sequence"/>
</dbReference>
<reference evidence="10" key="1">
    <citation type="submission" date="2014-01" db="EMBL/GenBank/DDBJ databases">
        <authorList>
            <person name="Aslett M."/>
        </authorList>
    </citation>
    <scope>NUCLEOTIDE SEQUENCE</scope>
</reference>
<evidence type="ECO:0000256" key="2">
    <source>
        <dbReference type="ARBA" id="ARBA00022460"/>
    </source>
</evidence>
<feature type="domain" description="ZP" evidence="9">
    <location>
        <begin position="255"/>
        <end position="501"/>
    </location>
</feature>
<dbReference type="Pfam" id="PF25057">
    <property type="entry name" value="CUT_N"/>
    <property type="match status" value="1"/>
</dbReference>
<evidence type="ECO:0000256" key="4">
    <source>
        <dbReference type="ARBA" id="ARBA00022692"/>
    </source>
</evidence>
<evidence type="ECO:0000259" key="8">
    <source>
        <dbReference type="PROSITE" id="PS50234"/>
    </source>
</evidence>
<dbReference type="STRING" id="36087.A0A077Z0Q4"/>
<dbReference type="Pfam" id="PF25301">
    <property type="entry name" value="CUT_C"/>
    <property type="match status" value="1"/>
</dbReference>
<keyword evidence="7" id="KW-0472">Membrane</keyword>
<keyword evidence="5" id="KW-0732">Signal</keyword>
<dbReference type="EMBL" id="HG805847">
    <property type="protein sequence ID" value="CDW53288.1"/>
    <property type="molecule type" value="Genomic_DNA"/>
</dbReference>